<dbReference type="Pfam" id="PF01613">
    <property type="entry name" value="Flavin_Reduct"/>
    <property type="match status" value="1"/>
</dbReference>
<proteinExistence type="predicted"/>
<dbReference type="GO" id="GO:0010181">
    <property type="term" value="F:FMN binding"/>
    <property type="evidence" value="ECO:0007669"/>
    <property type="project" value="InterPro"/>
</dbReference>
<evidence type="ECO:0000313" key="3">
    <source>
        <dbReference type="EMBL" id="PSR27059.1"/>
    </source>
</evidence>
<dbReference type="EMBL" id="PXYX01000016">
    <property type="protein sequence ID" value="PSR27059.1"/>
    <property type="molecule type" value="Genomic_DNA"/>
</dbReference>
<dbReference type="PANTHER" id="PTHR30466">
    <property type="entry name" value="FLAVIN REDUCTASE"/>
    <property type="match status" value="1"/>
</dbReference>
<reference evidence="3 4" key="1">
    <citation type="journal article" date="2014" name="BMC Genomics">
        <title>Comparison of environmental and isolate Sulfobacillus genomes reveals diverse carbon, sulfur, nitrogen, and hydrogen metabolisms.</title>
        <authorList>
            <person name="Justice N.B."/>
            <person name="Norman A."/>
            <person name="Brown C.T."/>
            <person name="Singh A."/>
            <person name="Thomas B.C."/>
            <person name="Banfield J.F."/>
        </authorList>
    </citation>
    <scope>NUCLEOTIDE SEQUENCE [LARGE SCALE GENOMIC DNA]</scope>
    <source>
        <strain evidence="3">AMDSBA5</strain>
    </source>
</reference>
<evidence type="ECO:0000313" key="4">
    <source>
        <dbReference type="Proteomes" id="UP000242705"/>
    </source>
</evidence>
<evidence type="ECO:0000259" key="2">
    <source>
        <dbReference type="SMART" id="SM00903"/>
    </source>
</evidence>
<dbReference type="InterPro" id="IPR012349">
    <property type="entry name" value="Split_barrel_FMN-bd"/>
</dbReference>
<sequence length="174" mass="19573">MIPWERYLERKIPVESQQYRQTLGHFATGVTVVIAELEGSLHGMTANSFTSVSLHPPLILLAIDHKARMKNAMIPSRPLTISILKESQKVLSQLFAQPHPPSDPFDGLRLERARNGIPYLADSVAYLACHITQILPQGDHDVVFCQVEEFNILSEDGPLIFYQGHYHHLDGLIP</sequence>
<dbReference type="GO" id="GO:0006208">
    <property type="term" value="P:pyrimidine nucleobase catabolic process"/>
    <property type="evidence" value="ECO:0007669"/>
    <property type="project" value="TreeGrafter"/>
</dbReference>
<dbReference type="InterPro" id="IPR050268">
    <property type="entry name" value="NADH-dep_flavin_reductase"/>
</dbReference>
<dbReference type="GO" id="GO:0042602">
    <property type="term" value="F:riboflavin reductase (NADPH) activity"/>
    <property type="evidence" value="ECO:0007669"/>
    <property type="project" value="TreeGrafter"/>
</dbReference>
<dbReference type="SMART" id="SM00903">
    <property type="entry name" value="Flavin_Reduct"/>
    <property type="match status" value="1"/>
</dbReference>
<dbReference type="Proteomes" id="UP000242705">
    <property type="component" value="Unassembled WGS sequence"/>
</dbReference>
<dbReference type="PANTHER" id="PTHR30466:SF1">
    <property type="entry name" value="FMN REDUCTASE (NADH) RUTF"/>
    <property type="match status" value="1"/>
</dbReference>
<comment type="caution">
    <text evidence="3">The sequence shown here is derived from an EMBL/GenBank/DDBJ whole genome shotgun (WGS) entry which is preliminary data.</text>
</comment>
<dbReference type="SUPFAM" id="SSF50475">
    <property type="entry name" value="FMN-binding split barrel"/>
    <property type="match status" value="1"/>
</dbReference>
<name>A0A2T2WXT9_SULTH</name>
<dbReference type="InterPro" id="IPR002563">
    <property type="entry name" value="Flavin_Rdtase-like_dom"/>
</dbReference>
<feature type="domain" description="Flavin reductase like" evidence="2">
    <location>
        <begin position="23"/>
        <end position="168"/>
    </location>
</feature>
<gene>
    <name evidence="3" type="ORF">C7B47_09110</name>
</gene>
<organism evidence="3 4">
    <name type="scientific">Sulfobacillus thermosulfidooxidans</name>
    <dbReference type="NCBI Taxonomy" id="28034"/>
    <lineage>
        <taxon>Bacteria</taxon>
        <taxon>Bacillati</taxon>
        <taxon>Bacillota</taxon>
        <taxon>Clostridia</taxon>
        <taxon>Eubacteriales</taxon>
        <taxon>Clostridiales Family XVII. Incertae Sedis</taxon>
        <taxon>Sulfobacillus</taxon>
    </lineage>
</organism>
<keyword evidence="1" id="KW-0560">Oxidoreductase</keyword>
<evidence type="ECO:0000256" key="1">
    <source>
        <dbReference type="ARBA" id="ARBA00023002"/>
    </source>
</evidence>
<dbReference type="Gene3D" id="2.30.110.10">
    <property type="entry name" value="Electron Transport, Fmn-binding Protein, Chain A"/>
    <property type="match status" value="1"/>
</dbReference>
<dbReference type="AlphaFoldDB" id="A0A2T2WXT9"/>
<accession>A0A2T2WXT9</accession>
<protein>
    <submittedName>
        <fullName evidence="3">Flavin reductase</fullName>
    </submittedName>
</protein>